<dbReference type="GO" id="GO:0005829">
    <property type="term" value="C:cytosol"/>
    <property type="evidence" value="ECO:0007669"/>
    <property type="project" value="TreeGrafter"/>
</dbReference>
<proteinExistence type="predicted"/>
<organism evidence="1 2">
    <name type="scientific">Eiseniibacteriota bacterium</name>
    <dbReference type="NCBI Taxonomy" id="2212470"/>
    <lineage>
        <taxon>Bacteria</taxon>
        <taxon>Candidatus Eiseniibacteriota</taxon>
    </lineage>
</organism>
<gene>
    <name evidence="1" type="ORF">E6K81_15845</name>
</gene>
<evidence type="ECO:0000313" key="2">
    <source>
        <dbReference type="Proteomes" id="UP000319771"/>
    </source>
</evidence>
<sequence length="182" mass="19548">MSARAPLIAVYGSSTKRESDAAWQQAYALGAELARHGAAVMTGGYGGIMEACSRGAHEAGGHVVGVTVELFEARGPVNRWVKERIHTPDLHERLRVIVDRADGFIAAPGSIGTLTELFLTWTLLSVKGRPSAPLVLMGDHWRDYLDAHRHPDLVVPHLFEFVQVASGPAEAARLALAGVPAR</sequence>
<protein>
    <submittedName>
        <fullName evidence="1">LOG family protein</fullName>
    </submittedName>
</protein>
<dbReference type="EMBL" id="VBPB01000351">
    <property type="protein sequence ID" value="TMQ69020.1"/>
    <property type="molecule type" value="Genomic_DNA"/>
</dbReference>
<comment type="caution">
    <text evidence="1">The sequence shown here is derived from an EMBL/GenBank/DDBJ whole genome shotgun (WGS) entry which is preliminary data.</text>
</comment>
<reference evidence="1 2" key="1">
    <citation type="journal article" date="2019" name="Nat. Microbiol.">
        <title>Mediterranean grassland soil C-N compound turnover is dependent on rainfall and depth, and is mediated by genomically divergent microorganisms.</title>
        <authorList>
            <person name="Diamond S."/>
            <person name="Andeer P.F."/>
            <person name="Li Z."/>
            <person name="Crits-Christoph A."/>
            <person name="Burstein D."/>
            <person name="Anantharaman K."/>
            <person name="Lane K.R."/>
            <person name="Thomas B.C."/>
            <person name="Pan C."/>
            <person name="Northen T.R."/>
            <person name="Banfield J.F."/>
        </authorList>
    </citation>
    <scope>NUCLEOTIDE SEQUENCE [LARGE SCALE GENOMIC DNA]</scope>
    <source>
        <strain evidence="1">WS_11</strain>
    </source>
</reference>
<evidence type="ECO:0000313" key="1">
    <source>
        <dbReference type="EMBL" id="TMQ69020.1"/>
    </source>
</evidence>
<dbReference type="InterPro" id="IPR052341">
    <property type="entry name" value="LOG_family_nucleotidases"/>
</dbReference>
<name>A0A538TZE5_UNCEI</name>
<dbReference type="SUPFAM" id="SSF102405">
    <property type="entry name" value="MCP/YpsA-like"/>
    <property type="match status" value="1"/>
</dbReference>
<dbReference type="Gene3D" id="3.40.50.450">
    <property type="match status" value="1"/>
</dbReference>
<accession>A0A538TZE5</accession>
<dbReference type="PANTHER" id="PTHR43393">
    <property type="entry name" value="CYTOKININ RIBOSIDE 5'-MONOPHOSPHATE PHOSPHORIBOHYDROLASE"/>
    <property type="match status" value="1"/>
</dbReference>
<dbReference type="PANTHER" id="PTHR43393:SF3">
    <property type="entry name" value="LYSINE DECARBOXYLASE-LIKE PROTEIN"/>
    <property type="match status" value="1"/>
</dbReference>
<dbReference type="AlphaFoldDB" id="A0A538TZE5"/>
<dbReference type="Proteomes" id="UP000319771">
    <property type="component" value="Unassembled WGS sequence"/>
</dbReference>
<dbReference type="InterPro" id="IPR041164">
    <property type="entry name" value="LDcluster4"/>
</dbReference>
<dbReference type="Pfam" id="PF18306">
    <property type="entry name" value="LDcluster4"/>
    <property type="match status" value="1"/>
</dbReference>